<organism evidence="2 3">
    <name type="scientific">Salix dunnii</name>
    <dbReference type="NCBI Taxonomy" id="1413687"/>
    <lineage>
        <taxon>Eukaryota</taxon>
        <taxon>Viridiplantae</taxon>
        <taxon>Streptophyta</taxon>
        <taxon>Embryophyta</taxon>
        <taxon>Tracheophyta</taxon>
        <taxon>Spermatophyta</taxon>
        <taxon>Magnoliopsida</taxon>
        <taxon>eudicotyledons</taxon>
        <taxon>Gunneridae</taxon>
        <taxon>Pentapetalae</taxon>
        <taxon>rosids</taxon>
        <taxon>fabids</taxon>
        <taxon>Malpighiales</taxon>
        <taxon>Salicaceae</taxon>
        <taxon>Saliceae</taxon>
        <taxon>Salix</taxon>
    </lineage>
</organism>
<dbReference type="AlphaFoldDB" id="A0A835JB05"/>
<proteinExistence type="predicted"/>
<evidence type="ECO:0000256" key="1">
    <source>
        <dbReference type="SAM" id="MobiDB-lite"/>
    </source>
</evidence>
<sequence>MVSNCNVSTKKSKKLCWLPGLFSKTKEAVKPKLQDAGARWPHSSPPVIRPSNTQTSDKIYFRASLSAQSPRSKLGCDVRTELQCCDQ</sequence>
<protein>
    <submittedName>
        <fullName evidence="2">Uncharacterized protein</fullName>
    </submittedName>
</protein>
<dbReference type="EMBL" id="JADGMS010000016">
    <property type="protein sequence ID" value="KAF9666196.1"/>
    <property type="molecule type" value="Genomic_DNA"/>
</dbReference>
<name>A0A835JB05_9ROSI</name>
<accession>A0A835JB05</accession>
<comment type="caution">
    <text evidence="2">The sequence shown here is derived from an EMBL/GenBank/DDBJ whole genome shotgun (WGS) entry which is preliminary data.</text>
</comment>
<gene>
    <name evidence="2" type="ORF">SADUNF_Sadunf16G0204300</name>
</gene>
<evidence type="ECO:0000313" key="2">
    <source>
        <dbReference type="EMBL" id="KAF9666196.1"/>
    </source>
</evidence>
<evidence type="ECO:0000313" key="3">
    <source>
        <dbReference type="Proteomes" id="UP000657918"/>
    </source>
</evidence>
<feature type="region of interest" description="Disordered" evidence="1">
    <location>
        <begin position="33"/>
        <end position="53"/>
    </location>
</feature>
<dbReference type="Proteomes" id="UP000657918">
    <property type="component" value="Chromosome 16"/>
</dbReference>
<keyword evidence="3" id="KW-1185">Reference proteome</keyword>
<reference evidence="2 3" key="1">
    <citation type="submission" date="2020-10" db="EMBL/GenBank/DDBJ databases">
        <title>Plant Genome Project.</title>
        <authorList>
            <person name="Zhang R.-G."/>
        </authorList>
    </citation>
    <scope>NUCLEOTIDE SEQUENCE [LARGE SCALE GENOMIC DNA]</scope>
    <source>
        <strain evidence="2">FAFU-HL-1</strain>
        <tissue evidence="2">Leaf</tissue>
    </source>
</reference>